<dbReference type="PANTHER" id="PTHR15364">
    <property type="entry name" value="2'-DEOXYNUCLEOSIDE 5'-PHOSPHATE N-HYDROLASE 1"/>
    <property type="match status" value="1"/>
</dbReference>
<dbReference type="Gene3D" id="3.40.50.450">
    <property type="match status" value="1"/>
</dbReference>
<dbReference type="GO" id="GO:0005634">
    <property type="term" value="C:nucleus"/>
    <property type="evidence" value="ECO:0007669"/>
    <property type="project" value="TreeGrafter"/>
</dbReference>
<dbReference type="GO" id="GO:0070694">
    <property type="term" value="F:5-hydroxymethyl-dUMP N-hydrolase activity"/>
    <property type="evidence" value="ECO:0007669"/>
    <property type="project" value="TreeGrafter"/>
</dbReference>
<sequence>MNAEVNTEYTIYFAGALFDHKELIGNAILASYINKLSKEKYRCILPQDLEQSTNRAVDIRNQDLNCVLSCDLAIFNFDGTELDSGTVVEFLYAKTLDIPALIIRSDFRGSGDQNREGDQWNLMASFYPRTRKLEFNAMEWYQ</sequence>
<reference evidence="1" key="1">
    <citation type="submission" date="2018-05" db="EMBL/GenBank/DDBJ databases">
        <authorList>
            <person name="Lanie J.A."/>
            <person name="Ng W.-L."/>
            <person name="Kazmierczak K.M."/>
            <person name="Andrzejewski T.M."/>
            <person name="Davidsen T.M."/>
            <person name="Wayne K.J."/>
            <person name="Tettelin H."/>
            <person name="Glass J.I."/>
            <person name="Rusch D."/>
            <person name="Podicherti R."/>
            <person name="Tsui H.-C.T."/>
            <person name="Winkler M.E."/>
        </authorList>
    </citation>
    <scope>NUCLEOTIDE SEQUENCE</scope>
</reference>
<dbReference type="InterPro" id="IPR007710">
    <property type="entry name" value="Nucleoside_deoxyribTrfase"/>
</dbReference>
<organism evidence="1">
    <name type="scientific">marine metagenome</name>
    <dbReference type="NCBI Taxonomy" id="408172"/>
    <lineage>
        <taxon>unclassified sequences</taxon>
        <taxon>metagenomes</taxon>
        <taxon>ecological metagenomes</taxon>
    </lineage>
</organism>
<dbReference type="GO" id="GO:0009159">
    <property type="term" value="P:deoxyribonucleoside monophosphate catabolic process"/>
    <property type="evidence" value="ECO:0007669"/>
    <property type="project" value="TreeGrafter"/>
</dbReference>
<dbReference type="EMBL" id="UINC01131323">
    <property type="protein sequence ID" value="SVD12949.1"/>
    <property type="molecule type" value="Genomic_DNA"/>
</dbReference>
<name>A0A382SSP1_9ZZZZ</name>
<dbReference type="InterPro" id="IPR051239">
    <property type="entry name" value="2'-dNMP_N-hydrolase"/>
</dbReference>
<proteinExistence type="predicted"/>
<dbReference type="PANTHER" id="PTHR15364:SF0">
    <property type="entry name" value="2'-DEOXYNUCLEOSIDE 5'-PHOSPHATE N-HYDROLASE 1"/>
    <property type="match status" value="1"/>
</dbReference>
<dbReference type="SUPFAM" id="SSF52309">
    <property type="entry name" value="N-(deoxy)ribosyltransferase-like"/>
    <property type="match status" value="1"/>
</dbReference>
<dbReference type="Pfam" id="PF05014">
    <property type="entry name" value="Nuc_deoxyrib_tr"/>
    <property type="match status" value="1"/>
</dbReference>
<feature type="non-terminal residue" evidence="1">
    <location>
        <position position="142"/>
    </location>
</feature>
<accession>A0A382SSP1</accession>
<dbReference type="AlphaFoldDB" id="A0A382SSP1"/>
<gene>
    <name evidence="1" type="ORF">METZ01_LOCUS365803</name>
</gene>
<evidence type="ECO:0008006" key="2">
    <source>
        <dbReference type="Google" id="ProtNLM"/>
    </source>
</evidence>
<protein>
    <recommendedName>
        <fullName evidence="2">Nucleoside 2-deoxyribosyltransferase</fullName>
    </recommendedName>
</protein>
<evidence type="ECO:0000313" key="1">
    <source>
        <dbReference type="EMBL" id="SVD12949.1"/>
    </source>
</evidence>